<reference evidence="6" key="1">
    <citation type="journal article" date="2023" name="Mol. Phylogenet. Evol.">
        <title>Genome-scale phylogeny and comparative genomics of the fungal order Sordariales.</title>
        <authorList>
            <person name="Hensen N."/>
            <person name="Bonometti L."/>
            <person name="Westerberg I."/>
            <person name="Brannstrom I.O."/>
            <person name="Guillou S."/>
            <person name="Cros-Aarteil S."/>
            <person name="Calhoun S."/>
            <person name="Haridas S."/>
            <person name="Kuo A."/>
            <person name="Mondo S."/>
            <person name="Pangilinan J."/>
            <person name="Riley R."/>
            <person name="LaButti K."/>
            <person name="Andreopoulos B."/>
            <person name="Lipzen A."/>
            <person name="Chen C."/>
            <person name="Yan M."/>
            <person name="Daum C."/>
            <person name="Ng V."/>
            <person name="Clum A."/>
            <person name="Steindorff A."/>
            <person name="Ohm R.A."/>
            <person name="Martin F."/>
            <person name="Silar P."/>
            <person name="Natvig D.O."/>
            <person name="Lalanne C."/>
            <person name="Gautier V."/>
            <person name="Ament-Velasquez S.L."/>
            <person name="Kruys A."/>
            <person name="Hutchinson M.I."/>
            <person name="Powell A.J."/>
            <person name="Barry K."/>
            <person name="Miller A.N."/>
            <person name="Grigoriev I.V."/>
            <person name="Debuchy R."/>
            <person name="Gladieux P."/>
            <person name="Hiltunen Thoren M."/>
            <person name="Johannesson H."/>
        </authorList>
    </citation>
    <scope>NUCLEOTIDE SEQUENCE</scope>
    <source>
        <strain evidence="6">CBS 892.96</strain>
    </source>
</reference>
<dbReference type="PANTHER" id="PTHR43656">
    <property type="entry name" value="BINDING OXIDOREDUCTASE, PUTATIVE (AFU_ORTHOLOGUE AFUA_2G08260)-RELATED"/>
    <property type="match status" value="1"/>
</dbReference>
<dbReference type="EMBL" id="MU866086">
    <property type="protein sequence ID" value="KAK4181526.1"/>
    <property type="molecule type" value="Genomic_DNA"/>
</dbReference>
<evidence type="ECO:0000256" key="1">
    <source>
        <dbReference type="ARBA" id="ARBA00005979"/>
    </source>
</evidence>
<dbReference type="Proteomes" id="UP001302321">
    <property type="component" value="Unassembled WGS sequence"/>
</dbReference>
<evidence type="ECO:0000256" key="2">
    <source>
        <dbReference type="ARBA" id="ARBA00022630"/>
    </source>
</evidence>
<gene>
    <name evidence="6" type="ORF">QBC36DRAFT_364412</name>
</gene>
<protein>
    <submittedName>
        <fullName evidence="6">NADH oxidase</fullName>
    </submittedName>
</protein>
<keyword evidence="7" id="KW-1185">Reference proteome</keyword>
<accession>A0AAN6WGR4</accession>
<dbReference type="SUPFAM" id="SSF51395">
    <property type="entry name" value="FMN-linked oxidoreductases"/>
    <property type="match status" value="1"/>
</dbReference>
<dbReference type="InterPro" id="IPR051799">
    <property type="entry name" value="NADH_flavin_oxidoreductase"/>
</dbReference>
<reference evidence="6" key="2">
    <citation type="submission" date="2023-05" db="EMBL/GenBank/DDBJ databases">
        <authorList>
            <consortium name="Lawrence Berkeley National Laboratory"/>
            <person name="Steindorff A."/>
            <person name="Hensen N."/>
            <person name="Bonometti L."/>
            <person name="Westerberg I."/>
            <person name="Brannstrom I.O."/>
            <person name="Guillou S."/>
            <person name="Cros-Aarteil S."/>
            <person name="Calhoun S."/>
            <person name="Haridas S."/>
            <person name="Kuo A."/>
            <person name="Mondo S."/>
            <person name="Pangilinan J."/>
            <person name="Riley R."/>
            <person name="Labutti K."/>
            <person name="Andreopoulos B."/>
            <person name="Lipzen A."/>
            <person name="Chen C."/>
            <person name="Yanf M."/>
            <person name="Daum C."/>
            <person name="Ng V."/>
            <person name="Clum A."/>
            <person name="Ohm R."/>
            <person name="Martin F."/>
            <person name="Silar P."/>
            <person name="Natvig D."/>
            <person name="Lalanne C."/>
            <person name="Gautier V."/>
            <person name="Ament-Velasquez S.L."/>
            <person name="Kruys A."/>
            <person name="Hutchinson M.I."/>
            <person name="Powell A.J."/>
            <person name="Barry K."/>
            <person name="Miller A.N."/>
            <person name="Grigoriev I.V."/>
            <person name="Debuchy R."/>
            <person name="Gladieux P."/>
            <person name="Thoren M.H."/>
            <person name="Johannesson H."/>
        </authorList>
    </citation>
    <scope>NUCLEOTIDE SEQUENCE</scope>
    <source>
        <strain evidence="6">CBS 892.96</strain>
    </source>
</reference>
<feature type="domain" description="NADH:flavin oxidoreductase/NADH oxidase N-terminal" evidence="5">
    <location>
        <begin position="11"/>
        <end position="369"/>
    </location>
</feature>
<organism evidence="6 7">
    <name type="scientific">Triangularia setosa</name>
    <dbReference type="NCBI Taxonomy" id="2587417"/>
    <lineage>
        <taxon>Eukaryota</taxon>
        <taxon>Fungi</taxon>
        <taxon>Dikarya</taxon>
        <taxon>Ascomycota</taxon>
        <taxon>Pezizomycotina</taxon>
        <taxon>Sordariomycetes</taxon>
        <taxon>Sordariomycetidae</taxon>
        <taxon>Sordariales</taxon>
        <taxon>Podosporaceae</taxon>
        <taxon>Triangularia</taxon>
    </lineage>
</organism>
<proteinExistence type="inferred from homology"/>
<comment type="caution">
    <text evidence="6">The sequence shown here is derived from an EMBL/GenBank/DDBJ whole genome shotgun (WGS) entry which is preliminary data.</text>
</comment>
<dbReference type="AlphaFoldDB" id="A0AAN6WGR4"/>
<evidence type="ECO:0000256" key="3">
    <source>
        <dbReference type="ARBA" id="ARBA00022643"/>
    </source>
</evidence>
<dbReference type="InterPro" id="IPR013785">
    <property type="entry name" value="Aldolase_TIM"/>
</dbReference>
<evidence type="ECO:0000313" key="6">
    <source>
        <dbReference type="EMBL" id="KAK4181526.1"/>
    </source>
</evidence>
<evidence type="ECO:0000256" key="4">
    <source>
        <dbReference type="ARBA" id="ARBA00023002"/>
    </source>
</evidence>
<dbReference type="InterPro" id="IPR001155">
    <property type="entry name" value="OxRdtase_FMN_N"/>
</dbReference>
<keyword evidence="2" id="KW-0285">Flavoprotein</keyword>
<dbReference type="Gene3D" id="3.20.20.70">
    <property type="entry name" value="Aldolase class I"/>
    <property type="match status" value="1"/>
</dbReference>
<dbReference type="GO" id="GO:0016491">
    <property type="term" value="F:oxidoreductase activity"/>
    <property type="evidence" value="ECO:0007669"/>
    <property type="project" value="UniProtKB-KW"/>
</dbReference>
<keyword evidence="4" id="KW-0560">Oxidoreductase</keyword>
<evidence type="ECO:0000313" key="7">
    <source>
        <dbReference type="Proteomes" id="UP001302321"/>
    </source>
</evidence>
<evidence type="ECO:0000259" key="5">
    <source>
        <dbReference type="Pfam" id="PF00724"/>
    </source>
</evidence>
<sequence>MSSSSKLLLSQPITLPVSNLTLPNRLVKAAMFEDCADPSTNLPSPQLKAISSSWSTGSWGLILTGSTSIDPAQITTRSVLLNQPTLPEETAIISLKSWVDSFRPPILNTPPTPVIVQLNHPGKQSPRFASKTRGIFTPTLAPSAIPLNLGPGLLPKILRTLLFANPREMTVQEIQSVISNFAHSARVVAKAGFQGVQIHAAHGYLLCQFLSPSSNKRTDAYGGTATKRARIVLEVIAAVRGATNDFEGFAVGLKLNSVDHQQTNKTGMNDTMEQLRLIAKSELDFVEISGGSYEDPKPKEMVSESTKAREAFFLEFAKVAKRELAGVPLLVTGGFTTRLGMEEAVRRGDCDMVGLARPAIHDPLLPRNVILNPEVKDEDAKVKRVTVPVSWLLQKIPLKIVGAGVDAQFHVKKMQALGATRAEKAE</sequence>
<comment type="similarity">
    <text evidence="1">Belongs to the NADH:flavin oxidoreductase/NADH oxidase family.</text>
</comment>
<keyword evidence="3" id="KW-0288">FMN</keyword>
<dbReference type="Pfam" id="PF00724">
    <property type="entry name" value="Oxidored_FMN"/>
    <property type="match status" value="1"/>
</dbReference>
<dbReference type="GO" id="GO:0010181">
    <property type="term" value="F:FMN binding"/>
    <property type="evidence" value="ECO:0007669"/>
    <property type="project" value="InterPro"/>
</dbReference>
<name>A0AAN6WGR4_9PEZI</name>
<dbReference type="PANTHER" id="PTHR43656:SF2">
    <property type="entry name" value="BINDING OXIDOREDUCTASE, PUTATIVE (AFU_ORTHOLOGUE AFUA_2G08260)-RELATED"/>
    <property type="match status" value="1"/>
</dbReference>